<dbReference type="Gene3D" id="2.160.10.10">
    <property type="entry name" value="Hexapeptide repeat proteins"/>
    <property type="match status" value="1"/>
</dbReference>
<dbReference type="Pfam" id="PF00132">
    <property type="entry name" value="Hexapep"/>
    <property type="match status" value="1"/>
</dbReference>
<keyword evidence="2" id="KW-0677">Repeat</keyword>
<evidence type="ECO:0000313" key="6">
    <source>
        <dbReference type="Proteomes" id="UP000700732"/>
    </source>
</evidence>
<evidence type="ECO:0000256" key="4">
    <source>
        <dbReference type="SAM" id="Phobius"/>
    </source>
</evidence>
<keyword evidence="4" id="KW-1133">Transmembrane helix</keyword>
<protein>
    <submittedName>
        <fullName evidence="5">Acetyltransferase-like isoleucine patch superfamily enzyme</fullName>
    </submittedName>
</protein>
<gene>
    <name evidence="5" type="ORF">FH603_5864</name>
</gene>
<dbReference type="PROSITE" id="PS00101">
    <property type="entry name" value="HEXAPEP_TRANSFERASES"/>
    <property type="match status" value="1"/>
</dbReference>
<keyword evidence="6" id="KW-1185">Reference proteome</keyword>
<dbReference type="Proteomes" id="UP000700732">
    <property type="component" value="Unassembled WGS sequence"/>
</dbReference>
<keyword evidence="1" id="KW-0808">Transferase</keyword>
<dbReference type="CDD" id="cd04647">
    <property type="entry name" value="LbH_MAT_like"/>
    <property type="match status" value="1"/>
</dbReference>
<dbReference type="PANTHER" id="PTHR23416">
    <property type="entry name" value="SIALIC ACID SYNTHASE-RELATED"/>
    <property type="match status" value="1"/>
</dbReference>
<organism evidence="5 6">
    <name type="scientific">Spirosoma utsteinense</name>
    <dbReference type="NCBI Taxonomy" id="2585773"/>
    <lineage>
        <taxon>Bacteria</taxon>
        <taxon>Pseudomonadati</taxon>
        <taxon>Bacteroidota</taxon>
        <taxon>Cytophagia</taxon>
        <taxon>Cytophagales</taxon>
        <taxon>Cytophagaceae</taxon>
        <taxon>Spirosoma</taxon>
    </lineage>
</organism>
<dbReference type="InterPro" id="IPR018357">
    <property type="entry name" value="Hexapep_transf_CS"/>
</dbReference>
<feature type="transmembrane region" description="Helical" evidence="4">
    <location>
        <begin position="21"/>
        <end position="40"/>
    </location>
</feature>
<evidence type="ECO:0000256" key="1">
    <source>
        <dbReference type="ARBA" id="ARBA00022679"/>
    </source>
</evidence>
<sequence length="206" mass="23064">MRQLLFFIFRCTRFIFRKISFLYFSFIAKGMFYIFNVSYAEGFTSNGLPIVDINPGCKMKVGSNLRLNNSFSANRIGRQQPCFFVLNHNGQLTIGDNVGLSSTAIICHHKITIGNNVRTGGNTVIYDTDFHSLHSHIRQDKNEDQSMISKKPINIQDNVFIGAHSTILKGVTIGKNSIVGACSVVTKDIPDNQIWAGNPAQFIRNI</sequence>
<accession>A0ABR6WGD9</accession>
<keyword evidence="4" id="KW-0812">Transmembrane</keyword>
<evidence type="ECO:0000313" key="5">
    <source>
        <dbReference type="EMBL" id="MBC3795328.1"/>
    </source>
</evidence>
<dbReference type="InterPro" id="IPR011004">
    <property type="entry name" value="Trimer_LpxA-like_sf"/>
</dbReference>
<evidence type="ECO:0000256" key="2">
    <source>
        <dbReference type="ARBA" id="ARBA00022737"/>
    </source>
</evidence>
<evidence type="ECO:0000256" key="3">
    <source>
        <dbReference type="ARBA" id="ARBA00023315"/>
    </source>
</evidence>
<reference evidence="5 6" key="1">
    <citation type="submission" date="2019-06" db="EMBL/GenBank/DDBJ databases">
        <title>Spirosoma utsteinense sp. nov. isolated from Antarctic ice-free soils.</title>
        <authorList>
            <person name="Tahon G."/>
        </authorList>
    </citation>
    <scope>NUCLEOTIDE SEQUENCE [LARGE SCALE GENOMIC DNA]</scope>
    <source>
        <strain evidence="5 6">LMG 31447</strain>
    </source>
</reference>
<dbReference type="RefSeq" id="WP_186742615.1">
    <property type="nucleotide sequence ID" value="NZ_VFIA01000119.1"/>
</dbReference>
<proteinExistence type="predicted"/>
<name>A0ABR6WGD9_9BACT</name>
<dbReference type="SUPFAM" id="SSF51161">
    <property type="entry name" value="Trimeric LpxA-like enzymes"/>
    <property type="match status" value="1"/>
</dbReference>
<comment type="caution">
    <text evidence="5">The sequence shown here is derived from an EMBL/GenBank/DDBJ whole genome shotgun (WGS) entry which is preliminary data.</text>
</comment>
<dbReference type="InterPro" id="IPR001451">
    <property type="entry name" value="Hexapep"/>
</dbReference>
<dbReference type="EMBL" id="VFIA01000119">
    <property type="protein sequence ID" value="MBC3795328.1"/>
    <property type="molecule type" value="Genomic_DNA"/>
</dbReference>
<keyword evidence="4" id="KW-0472">Membrane</keyword>
<keyword evidence="3" id="KW-0012">Acyltransferase</keyword>
<dbReference type="InterPro" id="IPR051159">
    <property type="entry name" value="Hexapeptide_acetyltransf"/>
</dbReference>